<dbReference type="AlphaFoldDB" id="A0A0N0NRH3"/>
<evidence type="ECO:0000313" key="3">
    <source>
        <dbReference type="Proteomes" id="UP000038010"/>
    </source>
</evidence>
<organism evidence="2 3">
    <name type="scientific">Cyphellophora attinorum</name>
    <dbReference type="NCBI Taxonomy" id="1664694"/>
    <lineage>
        <taxon>Eukaryota</taxon>
        <taxon>Fungi</taxon>
        <taxon>Dikarya</taxon>
        <taxon>Ascomycota</taxon>
        <taxon>Pezizomycotina</taxon>
        <taxon>Eurotiomycetes</taxon>
        <taxon>Chaetothyriomycetidae</taxon>
        <taxon>Chaetothyriales</taxon>
        <taxon>Cyphellophoraceae</taxon>
        <taxon>Cyphellophora</taxon>
    </lineage>
</organism>
<sequence length="389" mass="43417">MDKPTDDQQTDKRILESSEGRISSPLERKQITRSMSQVSMVESSPDREPSSSDLNVIRTRKKVSEPSSSTETATVTPPWPSQGLDGARPYSSQPIPGKSPSIVTISSSSSHRRVGGEPHRGKDGVESSRVHDRSSAQDDTQASPEKPFPTIDNLSTEVASPQPKTGSMDHKSHVTAYLQDLSTVARVFRPIKVTRDVKAMERGHWLMDITVAPDEVVQQTRSSPTKARMLQNLTDRFASKNAQGRLNQFWEARKAGKLHNYDYGDEDVAVGLWTEKEFTDFWNDFSAFVQDGKAGWGVRLARDELTSSPQQSNKRRMRVRVFHWGEVMIHIYLAIYVVSEKVSLRIPMQWIAGNGVAVIEMSGKRKTVGHVPFVEKGTGPDTRWGLEGS</sequence>
<dbReference type="OrthoDB" id="5395975at2759"/>
<keyword evidence="3" id="KW-1185">Reference proteome</keyword>
<dbReference type="RefSeq" id="XP_018004812.1">
    <property type="nucleotide sequence ID" value="XM_018142523.1"/>
</dbReference>
<name>A0A0N0NRH3_9EURO</name>
<evidence type="ECO:0000313" key="2">
    <source>
        <dbReference type="EMBL" id="KPI44849.1"/>
    </source>
</evidence>
<dbReference type="VEuPathDB" id="FungiDB:AB675_2544"/>
<feature type="compositionally biased region" description="Basic and acidic residues" evidence="1">
    <location>
        <begin position="114"/>
        <end position="136"/>
    </location>
</feature>
<accession>A0A0N0NRH3</accession>
<reference evidence="2 3" key="1">
    <citation type="submission" date="2015-06" db="EMBL/GenBank/DDBJ databases">
        <title>Draft genome of the ant-associated black yeast Phialophora attae CBS 131958.</title>
        <authorList>
            <person name="Moreno L.F."/>
            <person name="Stielow B.J."/>
            <person name="de Hoog S."/>
            <person name="Vicente V.A."/>
            <person name="Weiss V.A."/>
            <person name="de Vries M."/>
            <person name="Cruz L.M."/>
            <person name="Souza E.M."/>
        </authorList>
    </citation>
    <scope>NUCLEOTIDE SEQUENCE [LARGE SCALE GENOMIC DNA]</scope>
    <source>
        <strain evidence="2 3">CBS 131958</strain>
    </source>
</reference>
<feature type="compositionally biased region" description="Polar residues" evidence="1">
    <location>
        <begin position="152"/>
        <end position="165"/>
    </location>
</feature>
<feature type="compositionally biased region" description="Low complexity" evidence="1">
    <location>
        <begin position="99"/>
        <end position="109"/>
    </location>
</feature>
<dbReference type="EMBL" id="LFJN01000002">
    <property type="protein sequence ID" value="KPI44849.1"/>
    <property type="molecule type" value="Genomic_DNA"/>
</dbReference>
<feature type="region of interest" description="Disordered" evidence="1">
    <location>
        <begin position="1"/>
        <end position="169"/>
    </location>
</feature>
<evidence type="ECO:0000256" key="1">
    <source>
        <dbReference type="SAM" id="MobiDB-lite"/>
    </source>
</evidence>
<protein>
    <submittedName>
        <fullName evidence="2">Uncharacterized protein</fullName>
    </submittedName>
</protein>
<feature type="compositionally biased region" description="Polar residues" evidence="1">
    <location>
        <begin position="65"/>
        <end position="75"/>
    </location>
</feature>
<dbReference type="GeneID" id="28734403"/>
<gene>
    <name evidence="2" type="ORF">AB675_2544</name>
</gene>
<dbReference type="Proteomes" id="UP000038010">
    <property type="component" value="Unassembled WGS sequence"/>
</dbReference>
<comment type="caution">
    <text evidence="2">The sequence shown here is derived from an EMBL/GenBank/DDBJ whole genome shotgun (WGS) entry which is preliminary data.</text>
</comment>
<dbReference type="STRING" id="1664694.A0A0N0NRH3"/>
<proteinExistence type="predicted"/>
<feature type="compositionally biased region" description="Polar residues" evidence="1">
    <location>
        <begin position="32"/>
        <end position="41"/>
    </location>
</feature>
<feature type="compositionally biased region" description="Basic and acidic residues" evidence="1">
    <location>
        <begin position="1"/>
        <end position="19"/>
    </location>
</feature>